<evidence type="ECO:0000259" key="2">
    <source>
        <dbReference type="SMART" id="SM00014"/>
    </source>
</evidence>
<dbReference type="SMART" id="SM00014">
    <property type="entry name" value="acidPPc"/>
    <property type="match status" value="1"/>
</dbReference>
<accession>A0A1M6RRB4</accession>
<feature type="domain" description="Phosphatidic acid phosphatase type 2/haloperoxidase" evidence="2">
    <location>
        <begin position="55"/>
        <end position="172"/>
    </location>
</feature>
<feature type="transmembrane region" description="Helical" evidence="1">
    <location>
        <begin position="186"/>
        <end position="208"/>
    </location>
</feature>
<dbReference type="Gene3D" id="1.20.144.10">
    <property type="entry name" value="Phosphatidic acid phosphatase type 2/haloperoxidase"/>
    <property type="match status" value="1"/>
</dbReference>
<dbReference type="PANTHER" id="PTHR14969:SF13">
    <property type="entry name" value="AT30094P"/>
    <property type="match status" value="1"/>
</dbReference>
<feature type="transmembrane region" description="Helical" evidence="1">
    <location>
        <begin position="21"/>
        <end position="47"/>
    </location>
</feature>
<protein>
    <submittedName>
        <fullName evidence="3">PAP2 superfamily protein</fullName>
    </submittedName>
</protein>
<name>A0A1M6RRB4_REIAG</name>
<organism evidence="3 4">
    <name type="scientific">Reichenbachiella agariperforans</name>
    <dbReference type="NCBI Taxonomy" id="156994"/>
    <lineage>
        <taxon>Bacteria</taxon>
        <taxon>Pseudomonadati</taxon>
        <taxon>Bacteroidota</taxon>
        <taxon>Cytophagia</taxon>
        <taxon>Cytophagales</taxon>
        <taxon>Reichenbachiellaceae</taxon>
        <taxon>Reichenbachiella</taxon>
    </lineage>
</organism>
<gene>
    <name evidence="3" type="ORF">SAMN04488028_104267</name>
</gene>
<feature type="transmembrane region" description="Helical" evidence="1">
    <location>
        <begin position="129"/>
        <end position="145"/>
    </location>
</feature>
<evidence type="ECO:0000313" key="4">
    <source>
        <dbReference type="Proteomes" id="UP000184474"/>
    </source>
</evidence>
<dbReference type="STRING" id="156994.SAMN04488028_104267"/>
<evidence type="ECO:0000313" key="3">
    <source>
        <dbReference type="EMBL" id="SHK34993.1"/>
    </source>
</evidence>
<keyword evidence="1" id="KW-0472">Membrane</keyword>
<dbReference type="EMBL" id="FRAA01000004">
    <property type="protein sequence ID" value="SHK34993.1"/>
    <property type="molecule type" value="Genomic_DNA"/>
</dbReference>
<feature type="transmembrane region" description="Helical" evidence="1">
    <location>
        <begin position="157"/>
        <end position="174"/>
    </location>
</feature>
<reference evidence="4" key="1">
    <citation type="submission" date="2016-11" db="EMBL/GenBank/DDBJ databases">
        <authorList>
            <person name="Varghese N."/>
            <person name="Submissions S."/>
        </authorList>
    </citation>
    <scope>NUCLEOTIDE SEQUENCE [LARGE SCALE GENOMIC DNA]</scope>
    <source>
        <strain evidence="4">DSM 26134</strain>
    </source>
</reference>
<keyword evidence="4" id="KW-1185">Reference proteome</keyword>
<feature type="transmembrane region" description="Helical" evidence="1">
    <location>
        <begin position="291"/>
        <end position="310"/>
    </location>
</feature>
<dbReference type="Proteomes" id="UP000184474">
    <property type="component" value="Unassembled WGS sequence"/>
</dbReference>
<feature type="transmembrane region" description="Helical" evidence="1">
    <location>
        <begin position="53"/>
        <end position="71"/>
    </location>
</feature>
<dbReference type="PANTHER" id="PTHR14969">
    <property type="entry name" value="SPHINGOSINE-1-PHOSPHATE PHOSPHOHYDROLASE"/>
    <property type="match status" value="1"/>
</dbReference>
<feature type="transmembrane region" description="Helical" evidence="1">
    <location>
        <begin position="214"/>
        <end position="234"/>
    </location>
</feature>
<sequence length="316" mass="35781">MPDFPLGLDALKAIAEYRTEFWTLILHTFTLIGDKEGYILIIVGIYMMYDKKLALRLAVIVLSTTIINQILKMIIANPRPFVLEGTYLKHWEVSHSYAEVTAMEFSTPSGHAMASVPFFGYLHHTYHNLHFRIIALAFILLIGFSRPYLGVHYLEDIILGWGFGGLILAIVLKYEEEVCQHWNKLSLFQISLTSIGVSLLFWLTTLLIKDANITNLPTAFTGSLGFIFGILIGARLEKTTLGFDPKSKSIVIKLIRTLLTMALIVAPIVLLKKLPFIDWTDNSYTNHLLQYIRYTISALSGIYIAPWLSIKLKLLS</sequence>
<dbReference type="SUPFAM" id="SSF48317">
    <property type="entry name" value="Acid phosphatase/Vanadium-dependent haloperoxidase"/>
    <property type="match status" value="1"/>
</dbReference>
<dbReference type="InterPro" id="IPR000326">
    <property type="entry name" value="PAP2/HPO"/>
</dbReference>
<dbReference type="RefSeq" id="WP_073122865.1">
    <property type="nucleotide sequence ID" value="NZ_FRAA01000004.1"/>
</dbReference>
<feature type="transmembrane region" description="Helical" evidence="1">
    <location>
        <begin position="254"/>
        <end position="271"/>
    </location>
</feature>
<keyword evidence="1" id="KW-0812">Transmembrane</keyword>
<dbReference type="Pfam" id="PF01569">
    <property type="entry name" value="PAP2"/>
    <property type="match status" value="1"/>
</dbReference>
<dbReference type="InterPro" id="IPR036938">
    <property type="entry name" value="PAP2/HPO_sf"/>
</dbReference>
<evidence type="ECO:0000256" key="1">
    <source>
        <dbReference type="SAM" id="Phobius"/>
    </source>
</evidence>
<keyword evidence="1" id="KW-1133">Transmembrane helix</keyword>
<dbReference type="AlphaFoldDB" id="A0A1M6RRB4"/>
<proteinExistence type="predicted"/>